<keyword evidence="2" id="KW-1185">Reference proteome</keyword>
<accession>A0A6J8EVX3</accession>
<evidence type="ECO:0000313" key="1">
    <source>
        <dbReference type="EMBL" id="CAC5424717.1"/>
    </source>
</evidence>
<dbReference type="SUPFAM" id="SSF81301">
    <property type="entry name" value="Nucleotidyltransferase"/>
    <property type="match status" value="1"/>
</dbReference>
<proteinExistence type="predicted"/>
<dbReference type="AlphaFoldDB" id="A0A6J8EVX3"/>
<evidence type="ECO:0000313" key="2">
    <source>
        <dbReference type="Proteomes" id="UP000507470"/>
    </source>
</evidence>
<dbReference type="Proteomes" id="UP000507470">
    <property type="component" value="Unassembled WGS sequence"/>
</dbReference>
<protein>
    <submittedName>
        <fullName evidence="1">Uncharacterized protein</fullName>
    </submittedName>
</protein>
<gene>
    <name evidence="1" type="ORF">MCOR_56594</name>
</gene>
<dbReference type="InterPro" id="IPR043519">
    <property type="entry name" value="NT_sf"/>
</dbReference>
<name>A0A6J8EVX3_MYTCO</name>
<dbReference type="OrthoDB" id="6137292at2759"/>
<reference evidence="1 2" key="1">
    <citation type="submission" date="2020-06" db="EMBL/GenBank/DDBJ databases">
        <authorList>
            <person name="Li R."/>
            <person name="Bekaert M."/>
        </authorList>
    </citation>
    <scope>NUCLEOTIDE SEQUENCE [LARGE SCALE GENOMIC DNA]</scope>
    <source>
        <strain evidence="2">wild</strain>
    </source>
</reference>
<sequence>MRLINAIKDNLSSDTQHTVITSGSFGEGLAMRGSDIDVMFVCKTVPVYNVKPSLHSNITYFLMDTDDVKLGFTRLRFEFERDHFPNFCKQKNGKYYLSNALYKQAILNDILPIIHGPCVSNKEGTVDLAICLHCNTWVSVATQWIIRPSNQWPSYDAYSVL</sequence>
<organism evidence="1 2">
    <name type="scientific">Mytilus coruscus</name>
    <name type="common">Sea mussel</name>
    <dbReference type="NCBI Taxonomy" id="42192"/>
    <lineage>
        <taxon>Eukaryota</taxon>
        <taxon>Metazoa</taxon>
        <taxon>Spiralia</taxon>
        <taxon>Lophotrochozoa</taxon>
        <taxon>Mollusca</taxon>
        <taxon>Bivalvia</taxon>
        <taxon>Autobranchia</taxon>
        <taxon>Pteriomorphia</taxon>
        <taxon>Mytilida</taxon>
        <taxon>Mytiloidea</taxon>
        <taxon>Mytilidae</taxon>
        <taxon>Mytilinae</taxon>
        <taxon>Mytilus</taxon>
    </lineage>
</organism>
<dbReference type="EMBL" id="CACVKT020010052">
    <property type="protein sequence ID" value="CAC5424717.1"/>
    <property type="molecule type" value="Genomic_DNA"/>
</dbReference>